<feature type="region of interest" description="Disordered" evidence="1">
    <location>
        <begin position="403"/>
        <end position="431"/>
    </location>
</feature>
<feature type="region of interest" description="Disordered" evidence="1">
    <location>
        <begin position="549"/>
        <end position="593"/>
    </location>
</feature>
<dbReference type="EMBL" id="VXIS01000209">
    <property type="protein sequence ID" value="KAA8896569.1"/>
    <property type="molecule type" value="Genomic_DNA"/>
</dbReference>
<feature type="compositionally biased region" description="Low complexity" evidence="1">
    <location>
        <begin position="512"/>
        <end position="527"/>
    </location>
</feature>
<feature type="compositionally biased region" description="Polar residues" evidence="1">
    <location>
        <begin position="501"/>
        <end position="511"/>
    </location>
</feature>
<feature type="compositionally biased region" description="Polar residues" evidence="1">
    <location>
        <begin position="549"/>
        <end position="584"/>
    </location>
</feature>
<dbReference type="Proteomes" id="UP000326924">
    <property type="component" value="Unassembled WGS sequence"/>
</dbReference>
<accession>A0A5J5EMN2</accession>
<dbReference type="InParanoid" id="A0A5J5EMN2"/>
<dbReference type="AlphaFoldDB" id="A0A5J5EMN2"/>
<evidence type="ECO:0000313" key="3">
    <source>
        <dbReference type="Proteomes" id="UP000326924"/>
    </source>
</evidence>
<sequence length="619" mass="69371">MTLNPTKHDDAAAAMAEYYKSLEKYQTYFPAELNILCNRLAWMKLDRGSPSTGIAIRRDLTKNMFLMGMDDQFPIPIQRGKDAQDGEKETMTLNPTKHDAAAAAMAEYYKSLEKYQTYFPAELNILCNKLAWMKLNRGSPSTSIPIRRDPTRNMFLMGMDDQFPILMQRGNDAEDGEKKAMTPNPTKDDDAAAAMAEYYKSLEKYQTYFPAELNILCNKLAWMKLNCGSPSTSIPIRRDPTRNMFLMGMDDQFPILMQRGNDAEDGEKKAMTPNPTNDDDAAAAMAEYYKSLEKYQTYFPTELNILCNRLAWVKLNRGSPCTGIPIRRDPTKNMFLMGMDDQFPIPIQHGKGAQDGEKKTFRPVDPQVMAGVRDYLQKTKGRTREDVQAEIKKIEETERKILAAKSQRERRTRGGKTPQTVNDSSNTEGPVTDSITKHIEIVRPRKRRNDAEESTTLTDGFRAKKLKTGGSQIAHQELEKSLQATAADSKKAAHTGMHSRITPNGSPIQRSTLSPQTTTTPPAPTGLYLTTTGVHLVLTPEQRMILRSMLSTPPTGNPPASTGLHSPTTPNQSLILPSTLSHRPTPNPRKRTASDVGICHYEGLYRSIKKRKIDATCSC</sequence>
<evidence type="ECO:0000256" key="1">
    <source>
        <dbReference type="SAM" id="MobiDB-lite"/>
    </source>
</evidence>
<keyword evidence="3" id="KW-1185">Reference proteome</keyword>
<evidence type="ECO:0000313" key="2">
    <source>
        <dbReference type="EMBL" id="KAA8896569.1"/>
    </source>
</evidence>
<gene>
    <name evidence="2" type="ORF">FN846DRAFT_910649</name>
</gene>
<name>A0A5J5EMN2_9PEZI</name>
<reference evidence="2 3" key="1">
    <citation type="submission" date="2019-09" db="EMBL/GenBank/DDBJ databases">
        <title>Draft genome of the ectomycorrhizal ascomycete Sphaerosporella brunnea.</title>
        <authorList>
            <consortium name="DOE Joint Genome Institute"/>
            <person name="Benucci G.M."/>
            <person name="Marozzi G."/>
            <person name="Antonielli L."/>
            <person name="Sanchez S."/>
            <person name="Marco P."/>
            <person name="Wang X."/>
            <person name="Falini L.B."/>
            <person name="Barry K."/>
            <person name="Haridas S."/>
            <person name="Lipzen A."/>
            <person name="Labutti K."/>
            <person name="Grigoriev I.V."/>
            <person name="Murat C."/>
            <person name="Martin F."/>
            <person name="Albertini E."/>
            <person name="Donnini D."/>
            <person name="Bonito G."/>
        </authorList>
    </citation>
    <scope>NUCLEOTIDE SEQUENCE [LARGE SCALE GENOMIC DNA]</scope>
    <source>
        <strain evidence="2 3">Sb_GMNB300</strain>
    </source>
</reference>
<organism evidence="2 3">
    <name type="scientific">Sphaerosporella brunnea</name>
    <dbReference type="NCBI Taxonomy" id="1250544"/>
    <lineage>
        <taxon>Eukaryota</taxon>
        <taxon>Fungi</taxon>
        <taxon>Dikarya</taxon>
        <taxon>Ascomycota</taxon>
        <taxon>Pezizomycotina</taxon>
        <taxon>Pezizomycetes</taxon>
        <taxon>Pezizales</taxon>
        <taxon>Pyronemataceae</taxon>
        <taxon>Sphaerosporella</taxon>
    </lineage>
</organism>
<feature type="region of interest" description="Disordered" evidence="1">
    <location>
        <begin position="482"/>
        <end position="527"/>
    </location>
</feature>
<feature type="compositionally biased region" description="Polar residues" evidence="1">
    <location>
        <begin position="417"/>
        <end position="429"/>
    </location>
</feature>
<comment type="caution">
    <text evidence="2">The sequence shown here is derived from an EMBL/GenBank/DDBJ whole genome shotgun (WGS) entry which is preliminary data.</text>
</comment>
<proteinExistence type="predicted"/>
<protein>
    <submittedName>
        <fullName evidence="2">Uncharacterized protein</fullName>
    </submittedName>
</protein>